<evidence type="ECO:0000313" key="9">
    <source>
        <dbReference type="Proteomes" id="UP000019086"/>
    </source>
</evidence>
<dbReference type="AlphaFoldDB" id="W0R853"/>
<dbReference type="Proteomes" id="UP000019086">
    <property type="component" value="Chromosome"/>
</dbReference>
<dbReference type="SUPFAM" id="SSF103473">
    <property type="entry name" value="MFS general substrate transporter"/>
    <property type="match status" value="1"/>
</dbReference>
<feature type="transmembrane region" description="Helical" evidence="7">
    <location>
        <begin position="12"/>
        <end position="30"/>
    </location>
</feature>
<gene>
    <name evidence="8" type="ORF">F544_3440</name>
</gene>
<feature type="transmembrane region" description="Helical" evidence="7">
    <location>
        <begin position="241"/>
        <end position="260"/>
    </location>
</feature>
<dbReference type="KEGG" id="btra:F544_3440"/>
<keyword evidence="4 7" id="KW-0812">Transmembrane</keyword>
<dbReference type="PANTHER" id="PTHR23517:SF2">
    <property type="entry name" value="MULTIDRUG RESISTANCE PROTEIN MDTH"/>
    <property type="match status" value="1"/>
</dbReference>
<evidence type="ECO:0000256" key="6">
    <source>
        <dbReference type="ARBA" id="ARBA00023136"/>
    </source>
</evidence>
<dbReference type="HOGENOM" id="CLU_782482_0_0_6"/>
<reference evidence="8 9" key="1">
    <citation type="submission" date="2013-12" db="EMBL/GenBank/DDBJ databases">
        <title>Annotation of the Bibersteinia trehalosi USDA-ARS-USMARC-190 complete genome.</title>
        <authorList>
            <person name="Harhay G.P."/>
            <person name="McVey S."/>
            <person name="Clawson M.L."/>
            <person name="Bono J."/>
            <person name="Heaton M.P."/>
            <person name="Chitko-Mckown C.G."/>
            <person name="Harhay D.M."/>
            <person name="Smith T.P.L."/>
        </authorList>
    </citation>
    <scope>NUCLEOTIDE SEQUENCE [LARGE SCALE GENOMIC DNA]</scope>
    <source>
        <strain evidence="8 9">USDA-ARS-USMARC-190</strain>
    </source>
</reference>
<evidence type="ECO:0000313" key="8">
    <source>
        <dbReference type="EMBL" id="AHG85578.1"/>
    </source>
</evidence>
<organism evidence="8 9">
    <name type="scientific">Bibersteinia trehalosi USDA-ARS-USMARC-190</name>
    <dbReference type="NCBI Taxonomy" id="1263832"/>
    <lineage>
        <taxon>Bacteria</taxon>
        <taxon>Pseudomonadati</taxon>
        <taxon>Pseudomonadota</taxon>
        <taxon>Gammaproteobacteria</taxon>
        <taxon>Pasteurellales</taxon>
        <taxon>Pasteurellaceae</taxon>
        <taxon>Bibersteinia</taxon>
    </lineage>
</organism>
<dbReference type="InterPro" id="IPR011701">
    <property type="entry name" value="MFS"/>
</dbReference>
<feature type="transmembrane region" description="Helical" evidence="7">
    <location>
        <begin position="163"/>
        <end position="180"/>
    </location>
</feature>
<evidence type="ECO:0000256" key="4">
    <source>
        <dbReference type="ARBA" id="ARBA00022692"/>
    </source>
</evidence>
<keyword evidence="6 7" id="KW-0472">Membrane</keyword>
<dbReference type="GO" id="GO:0005886">
    <property type="term" value="C:plasma membrane"/>
    <property type="evidence" value="ECO:0007669"/>
    <property type="project" value="UniProtKB-SubCell"/>
</dbReference>
<feature type="transmembrane region" description="Helical" evidence="7">
    <location>
        <begin position="272"/>
        <end position="294"/>
    </location>
</feature>
<accession>W0R853</accession>
<comment type="subcellular location">
    <subcellularLocation>
        <location evidence="1">Cell membrane</location>
        <topology evidence="1">Multi-pass membrane protein</topology>
    </subcellularLocation>
</comment>
<protein>
    <submittedName>
        <fullName evidence="8">Transport system permease protein</fullName>
    </submittedName>
</protein>
<dbReference type="Pfam" id="PF07690">
    <property type="entry name" value="MFS_1"/>
    <property type="match status" value="1"/>
</dbReference>
<sequence>MQMNMQNMILWRRFFSGLAYTAMQSVFFVYLQHYKGFESAQIAAAFSLLVFTSQAMALPAGYLGDRFGRTLIMTLGCLLDALGYVFLVGSEQYASMMLATFCFGFGSTLFSTNARAYMISHAEGDNYASKTMAQGKFLKISSLASMAAPLLALPFIHFNHADWLIWTSCGIELAMLLFMLRTVPKSDLRYANSTLKWQDIKAVLGKRFIFAHFLLFIPLGLGSSFYIIFPYVFTNMLDHSELIPIAFFINNLIGVLLQARFSRKINFGVGKLLFLAPALTILLIVPWFLTLSTISILTAFSYLILFALISLFTSTALANLLVRVDHGQHQGVLFGMSKLILSLTTALVMNIVPYIFLV</sequence>
<feature type="transmembrane region" description="Helical" evidence="7">
    <location>
        <begin position="137"/>
        <end position="157"/>
    </location>
</feature>
<dbReference type="PATRIC" id="fig|1263832.3.peg.345"/>
<keyword evidence="2" id="KW-0813">Transport</keyword>
<proteinExistence type="predicted"/>
<dbReference type="InterPro" id="IPR050171">
    <property type="entry name" value="MFS_Transporters"/>
</dbReference>
<feature type="transmembrane region" description="Helical" evidence="7">
    <location>
        <begin position="93"/>
        <end position="116"/>
    </location>
</feature>
<dbReference type="InterPro" id="IPR036259">
    <property type="entry name" value="MFS_trans_sf"/>
</dbReference>
<keyword evidence="3" id="KW-1003">Cell membrane</keyword>
<feature type="transmembrane region" description="Helical" evidence="7">
    <location>
        <begin position="42"/>
        <end position="63"/>
    </location>
</feature>
<evidence type="ECO:0000256" key="5">
    <source>
        <dbReference type="ARBA" id="ARBA00022989"/>
    </source>
</evidence>
<evidence type="ECO:0000256" key="7">
    <source>
        <dbReference type="SAM" id="Phobius"/>
    </source>
</evidence>
<feature type="transmembrane region" description="Helical" evidence="7">
    <location>
        <begin position="333"/>
        <end position="356"/>
    </location>
</feature>
<feature type="transmembrane region" description="Helical" evidence="7">
    <location>
        <begin position="208"/>
        <end position="229"/>
    </location>
</feature>
<dbReference type="PANTHER" id="PTHR23517">
    <property type="entry name" value="RESISTANCE PROTEIN MDTM, PUTATIVE-RELATED-RELATED"/>
    <property type="match status" value="1"/>
</dbReference>
<evidence type="ECO:0000256" key="1">
    <source>
        <dbReference type="ARBA" id="ARBA00004651"/>
    </source>
</evidence>
<dbReference type="GO" id="GO:0022857">
    <property type="term" value="F:transmembrane transporter activity"/>
    <property type="evidence" value="ECO:0007669"/>
    <property type="project" value="InterPro"/>
</dbReference>
<feature type="transmembrane region" description="Helical" evidence="7">
    <location>
        <begin position="70"/>
        <end position="87"/>
    </location>
</feature>
<feature type="transmembrane region" description="Helical" evidence="7">
    <location>
        <begin position="300"/>
        <end position="321"/>
    </location>
</feature>
<dbReference type="Gene3D" id="1.20.1250.20">
    <property type="entry name" value="MFS general substrate transporter like domains"/>
    <property type="match status" value="1"/>
</dbReference>
<keyword evidence="5 7" id="KW-1133">Transmembrane helix</keyword>
<evidence type="ECO:0000256" key="2">
    <source>
        <dbReference type="ARBA" id="ARBA00022448"/>
    </source>
</evidence>
<name>W0R853_BIBTR</name>
<evidence type="ECO:0000256" key="3">
    <source>
        <dbReference type="ARBA" id="ARBA00022475"/>
    </source>
</evidence>
<dbReference type="EMBL" id="CP006956">
    <property type="protein sequence ID" value="AHG85578.1"/>
    <property type="molecule type" value="Genomic_DNA"/>
</dbReference>